<gene>
    <name evidence="2" type="ORF">PXX05_13900</name>
</gene>
<dbReference type="SUPFAM" id="SSF51695">
    <property type="entry name" value="PLC-like phosphodiesterases"/>
    <property type="match status" value="1"/>
</dbReference>
<dbReference type="InterPro" id="IPR017946">
    <property type="entry name" value="PLC-like_Pdiesterase_TIM-brl"/>
</dbReference>
<dbReference type="RefSeq" id="WP_275088789.1">
    <property type="nucleotide sequence ID" value="NZ_CP119078.1"/>
</dbReference>
<proteinExistence type="predicted"/>
<feature type="domain" description="GP-PDE" evidence="1">
    <location>
        <begin position="31"/>
        <end position="272"/>
    </location>
</feature>
<sequence>MTLLNLLGKSIDYYFSFLPRKKPLPSLVAQANLIAHRGAHDKNRIIIENTHAAFNHALNLGCWGIEFDLQETADEVLVVNHDPTLRRLWQKDVAIKELTFQTLRKLVPQVPSLAEVIENYGKRMHLFIELKAPLTSEMLLIDALRHLTPCEDYHLLSLDETIFASLQYFPKKALLLVAGHNNVKKFCQLSLEKHYGGVLGHYLLLNKNLIKRLEEREDQIVGVGMIASKFGLYRELNRDIQWLFSDNVALMSAYLRALKEEARLNAPPTISE</sequence>
<reference evidence="2 3" key="1">
    <citation type="submission" date="2023-02" db="EMBL/GenBank/DDBJ databases">
        <title>Genome Sequence of L. cardiaca H63T.</title>
        <authorList>
            <person name="Lopez A.E."/>
            <person name="Cianciotto N.P."/>
        </authorList>
    </citation>
    <scope>NUCLEOTIDE SEQUENCE [LARGE SCALE GENOMIC DNA]</scope>
    <source>
        <strain evidence="2 3">H63</strain>
    </source>
</reference>
<protein>
    <submittedName>
        <fullName evidence="2">Glycerophosphodiester phosphodiesterase family protein</fullName>
    </submittedName>
</protein>
<name>A0ABY8ARA7_9GAMM</name>
<evidence type="ECO:0000259" key="1">
    <source>
        <dbReference type="PROSITE" id="PS51704"/>
    </source>
</evidence>
<evidence type="ECO:0000313" key="2">
    <source>
        <dbReference type="EMBL" id="WED42974.1"/>
    </source>
</evidence>
<dbReference type="Gene3D" id="3.20.20.190">
    <property type="entry name" value="Phosphatidylinositol (PI) phosphodiesterase"/>
    <property type="match status" value="1"/>
</dbReference>
<dbReference type="Proteomes" id="UP001222087">
    <property type="component" value="Chromosome"/>
</dbReference>
<accession>A0ABY8ARA7</accession>
<organism evidence="2 3">
    <name type="scientific">Legionella cardiaca</name>
    <dbReference type="NCBI Taxonomy" id="1071983"/>
    <lineage>
        <taxon>Bacteria</taxon>
        <taxon>Pseudomonadati</taxon>
        <taxon>Pseudomonadota</taxon>
        <taxon>Gammaproteobacteria</taxon>
        <taxon>Legionellales</taxon>
        <taxon>Legionellaceae</taxon>
        <taxon>Legionella</taxon>
    </lineage>
</organism>
<dbReference type="PANTHER" id="PTHR46211">
    <property type="entry name" value="GLYCEROPHOSPHORYL DIESTER PHOSPHODIESTERASE"/>
    <property type="match status" value="1"/>
</dbReference>
<keyword evidence="3" id="KW-1185">Reference proteome</keyword>
<dbReference type="PANTHER" id="PTHR46211:SF14">
    <property type="entry name" value="GLYCEROPHOSPHODIESTER PHOSPHODIESTERASE"/>
    <property type="match status" value="1"/>
</dbReference>
<dbReference type="InterPro" id="IPR030395">
    <property type="entry name" value="GP_PDE_dom"/>
</dbReference>
<dbReference type="EMBL" id="CP119078">
    <property type="protein sequence ID" value="WED42974.1"/>
    <property type="molecule type" value="Genomic_DNA"/>
</dbReference>
<dbReference type="Pfam" id="PF03009">
    <property type="entry name" value="GDPD"/>
    <property type="match status" value="1"/>
</dbReference>
<dbReference type="PROSITE" id="PS51704">
    <property type="entry name" value="GP_PDE"/>
    <property type="match status" value="1"/>
</dbReference>
<evidence type="ECO:0000313" key="3">
    <source>
        <dbReference type="Proteomes" id="UP001222087"/>
    </source>
</evidence>